<keyword evidence="2" id="KW-1185">Reference proteome</keyword>
<evidence type="ECO:0000313" key="1">
    <source>
        <dbReference type="EMBL" id="KAH0911573.1"/>
    </source>
</evidence>
<name>A0ABQ8C4L3_BRANA</name>
<dbReference type="Proteomes" id="UP000824890">
    <property type="component" value="Unassembled WGS sequence"/>
</dbReference>
<protein>
    <submittedName>
        <fullName evidence="1">Uncharacterized protein</fullName>
    </submittedName>
</protein>
<evidence type="ECO:0000313" key="2">
    <source>
        <dbReference type="Proteomes" id="UP000824890"/>
    </source>
</evidence>
<accession>A0ABQ8C4L3</accession>
<comment type="caution">
    <text evidence="1">The sequence shown here is derived from an EMBL/GenBank/DDBJ whole genome shotgun (WGS) entry which is preliminary data.</text>
</comment>
<proteinExistence type="predicted"/>
<gene>
    <name evidence="1" type="ORF">HID58_034894</name>
</gene>
<organism evidence="1 2">
    <name type="scientific">Brassica napus</name>
    <name type="common">Rape</name>
    <dbReference type="NCBI Taxonomy" id="3708"/>
    <lineage>
        <taxon>Eukaryota</taxon>
        <taxon>Viridiplantae</taxon>
        <taxon>Streptophyta</taxon>
        <taxon>Embryophyta</taxon>
        <taxon>Tracheophyta</taxon>
        <taxon>Spermatophyta</taxon>
        <taxon>Magnoliopsida</taxon>
        <taxon>eudicotyledons</taxon>
        <taxon>Gunneridae</taxon>
        <taxon>Pentapetalae</taxon>
        <taxon>rosids</taxon>
        <taxon>malvids</taxon>
        <taxon>Brassicales</taxon>
        <taxon>Brassicaceae</taxon>
        <taxon>Brassiceae</taxon>
        <taxon>Brassica</taxon>
    </lineage>
</organism>
<reference evidence="1 2" key="1">
    <citation type="submission" date="2021-05" db="EMBL/GenBank/DDBJ databases">
        <title>Genome Assembly of Synthetic Allotetraploid Brassica napus Reveals Homoeologous Exchanges between Subgenomes.</title>
        <authorList>
            <person name="Davis J.T."/>
        </authorList>
    </citation>
    <scope>NUCLEOTIDE SEQUENCE [LARGE SCALE GENOMIC DNA]</scope>
    <source>
        <strain evidence="2">cv. Da-Ae</strain>
        <tissue evidence="1">Seedling</tissue>
    </source>
</reference>
<sequence>MHSCILLKVQKEKENIHIRRWRVQIRVWMFDRDWDPGAHRNFTIRGESYGDGKLGELSGDLRINYLITSLIEFQSKGVGNGDTIGLFRIWLSFRSSEWMRNPEDQAQLLRGRTGNILQMEKEQIWIRWGQQKLSKKIELEALLRVRGKRRRRRKRGCASLCFQLLVDTTPSLLKCLCRLANGYKLNRASTGVVVLSKWKKRVPHTRNSYPSLNCLWIVGVLKTAMLREGWYSRSVAHDRT</sequence>
<dbReference type="EMBL" id="JAGKQM010000009">
    <property type="protein sequence ID" value="KAH0911573.1"/>
    <property type="molecule type" value="Genomic_DNA"/>
</dbReference>